<sequence length="44" mass="4742">MSQPRRSAPSSYALPDAVKVYAHAVDGQGPAAMKRIEDALNDEK</sequence>
<accession>A0ABQ5SX38</accession>
<organism evidence="1 2">
    <name type="scientific">Nocardioides luteus</name>
    <dbReference type="NCBI Taxonomy" id="1844"/>
    <lineage>
        <taxon>Bacteria</taxon>
        <taxon>Bacillati</taxon>
        <taxon>Actinomycetota</taxon>
        <taxon>Actinomycetes</taxon>
        <taxon>Propionibacteriales</taxon>
        <taxon>Nocardioidaceae</taxon>
        <taxon>Nocardioides</taxon>
    </lineage>
</organism>
<dbReference type="EMBL" id="BSEL01000005">
    <property type="protein sequence ID" value="GLJ68585.1"/>
    <property type="molecule type" value="Genomic_DNA"/>
</dbReference>
<gene>
    <name evidence="1" type="ORF">GCM10017579_26210</name>
</gene>
<evidence type="ECO:0000313" key="2">
    <source>
        <dbReference type="Proteomes" id="UP001142292"/>
    </source>
</evidence>
<reference evidence="1" key="1">
    <citation type="journal article" date="2014" name="Int. J. Syst. Evol. Microbiol.">
        <title>Complete genome of a new Firmicutes species belonging to the dominant human colonic microbiota ('Ruminococcus bicirculans') reveals two chromosomes and a selective capacity to utilize plant glucans.</title>
        <authorList>
            <consortium name="NISC Comparative Sequencing Program"/>
            <person name="Wegmann U."/>
            <person name="Louis P."/>
            <person name="Goesmann A."/>
            <person name="Henrissat B."/>
            <person name="Duncan S.H."/>
            <person name="Flint H.J."/>
        </authorList>
    </citation>
    <scope>NUCLEOTIDE SEQUENCE</scope>
    <source>
        <strain evidence="1">VKM Ac-1246</strain>
    </source>
</reference>
<keyword evidence="2" id="KW-1185">Reference proteome</keyword>
<protein>
    <submittedName>
        <fullName evidence="1">Uncharacterized protein</fullName>
    </submittedName>
</protein>
<proteinExistence type="predicted"/>
<evidence type="ECO:0000313" key="1">
    <source>
        <dbReference type="EMBL" id="GLJ68585.1"/>
    </source>
</evidence>
<comment type="caution">
    <text evidence="1">The sequence shown here is derived from an EMBL/GenBank/DDBJ whole genome shotgun (WGS) entry which is preliminary data.</text>
</comment>
<dbReference type="Proteomes" id="UP001142292">
    <property type="component" value="Unassembled WGS sequence"/>
</dbReference>
<name>A0ABQ5SX38_9ACTN</name>
<reference evidence="1" key="2">
    <citation type="submission" date="2023-01" db="EMBL/GenBank/DDBJ databases">
        <authorList>
            <person name="Sun Q."/>
            <person name="Evtushenko L."/>
        </authorList>
    </citation>
    <scope>NUCLEOTIDE SEQUENCE</scope>
    <source>
        <strain evidence="1">VKM Ac-1246</strain>
    </source>
</reference>